<organism evidence="1">
    <name type="scientific">Rhizophora mucronata</name>
    <name type="common">Asiatic mangrove</name>
    <dbReference type="NCBI Taxonomy" id="61149"/>
    <lineage>
        <taxon>Eukaryota</taxon>
        <taxon>Viridiplantae</taxon>
        <taxon>Streptophyta</taxon>
        <taxon>Embryophyta</taxon>
        <taxon>Tracheophyta</taxon>
        <taxon>Spermatophyta</taxon>
        <taxon>Magnoliopsida</taxon>
        <taxon>eudicotyledons</taxon>
        <taxon>Gunneridae</taxon>
        <taxon>Pentapetalae</taxon>
        <taxon>rosids</taxon>
        <taxon>fabids</taxon>
        <taxon>Malpighiales</taxon>
        <taxon>Rhizophoraceae</taxon>
        <taxon>Rhizophora</taxon>
    </lineage>
</organism>
<protein>
    <submittedName>
        <fullName evidence="1">Uncharacterized protein</fullName>
    </submittedName>
</protein>
<proteinExistence type="predicted"/>
<reference evidence="1" key="1">
    <citation type="submission" date="2018-02" db="EMBL/GenBank/DDBJ databases">
        <title>Rhizophora mucronata_Transcriptome.</title>
        <authorList>
            <person name="Meera S.P."/>
            <person name="Sreeshan A."/>
            <person name="Augustine A."/>
        </authorList>
    </citation>
    <scope>NUCLEOTIDE SEQUENCE</scope>
    <source>
        <tissue evidence="1">Leaf</tissue>
    </source>
</reference>
<accession>A0A2P2KUG5</accession>
<dbReference type="AlphaFoldDB" id="A0A2P2KUG5"/>
<evidence type="ECO:0000313" key="1">
    <source>
        <dbReference type="EMBL" id="MBX09364.1"/>
    </source>
</evidence>
<name>A0A2P2KUG5_RHIMU</name>
<sequence length="24" mass="2806">MLIFVLLQSGRLLLWPERQSHVVA</sequence>
<dbReference type="EMBL" id="GGEC01028880">
    <property type="protein sequence ID" value="MBX09364.1"/>
    <property type="molecule type" value="Transcribed_RNA"/>
</dbReference>